<protein>
    <recommendedName>
        <fullName evidence="6">DUF3995 domain-containing protein</fullName>
    </recommendedName>
</protein>
<feature type="transmembrane region" description="Helical" evidence="1">
    <location>
        <begin position="118"/>
        <end position="138"/>
    </location>
</feature>
<dbReference type="EMBL" id="CP014019">
    <property type="protein sequence ID" value="AVF46103.1"/>
    <property type="molecule type" value="Genomic_DNA"/>
</dbReference>
<dbReference type="Proteomes" id="UP000237921">
    <property type="component" value="Chromosome"/>
</dbReference>
<reference evidence="4" key="1">
    <citation type="submission" date="2017-12" db="EMBL/GenBank/DDBJ databases">
        <title>FDA dAtabase for Regulatory Grade micrObial Sequences (FDA-ARGOS): Supporting development and validation of Infectious Disease Dx tests.</title>
        <authorList>
            <person name="Hoffmann M."/>
            <person name="Allard M."/>
            <person name="Evans P."/>
            <person name="Brown E."/>
            <person name="Tallon L."/>
            <person name="Sadzewicz L."/>
            <person name="Sengamalay N."/>
            <person name="Ott S."/>
            <person name="Godinez A."/>
            <person name="Nagaraj S."/>
            <person name="Vavikolanu K."/>
            <person name="Aluvathingal J."/>
            <person name="Nadendla S."/>
            <person name="Sichtig H."/>
        </authorList>
    </citation>
    <scope>NUCLEOTIDE SEQUENCE [LARGE SCALE GENOMIC DNA]</scope>
    <source>
        <strain evidence="4">FDAARGOS_129</strain>
    </source>
</reference>
<proteinExistence type="predicted"/>
<dbReference type="Proteomes" id="UP000325778">
    <property type="component" value="Chromosome"/>
</dbReference>
<keyword evidence="1" id="KW-1133">Transmembrane helix</keyword>
<name>A0A0A7XE60_ACINO</name>
<evidence type="ECO:0008006" key="6">
    <source>
        <dbReference type="Google" id="ProtNLM"/>
    </source>
</evidence>
<evidence type="ECO:0000256" key="1">
    <source>
        <dbReference type="SAM" id="Phobius"/>
    </source>
</evidence>
<feature type="transmembrane region" description="Helical" evidence="1">
    <location>
        <begin position="51"/>
        <end position="76"/>
    </location>
</feature>
<dbReference type="AlphaFoldDB" id="A0A0A7XE60"/>
<dbReference type="EMBL" id="CP045560">
    <property type="protein sequence ID" value="QGA45707.1"/>
    <property type="molecule type" value="Genomic_DNA"/>
</dbReference>
<sequence>MSPTPIISLYFASVLTFVAALLHFICVFWGANGFRFLGAGKSIVQMVEKGHWYPNFMAIAVGFILCIFSFYAFCAATRFMNLPFEKMIISLVAIPFILRGLAFPWLKARFSGNSDLFWYVSSFICLLLGSLYAIGAYFL</sequence>
<organism evidence="2 4">
    <name type="scientific">Acinetobacter nosocomialis</name>
    <dbReference type="NCBI Taxonomy" id="106654"/>
    <lineage>
        <taxon>Bacteria</taxon>
        <taxon>Pseudomonadati</taxon>
        <taxon>Pseudomonadota</taxon>
        <taxon>Gammaproteobacteria</taxon>
        <taxon>Moraxellales</taxon>
        <taxon>Moraxellaceae</taxon>
        <taxon>Acinetobacter</taxon>
        <taxon>Acinetobacter calcoaceticus/baumannii complex</taxon>
    </lineage>
</organism>
<reference evidence="2" key="2">
    <citation type="submission" date="2017-12" db="EMBL/GenBank/DDBJ databases">
        <title>FDA dAtabase for Regulatory Grade micrObial Sequences (FDA-ARGOS): Supporting development and validation of Infectious Disease Dx tests.</title>
        <authorList>
            <person name="Campos J."/>
            <person name="Goldberg B."/>
            <person name="Tallon L."/>
            <person name="Sadzewicz L."/>
            <person name="Sengamalay N."/>
            <person name="Ott S."/>
            <person name="Godinez A."/>
            <person name="Nagaraj S."/>
            <person name="Vavikolanu K."/>
            <person name="Aluvathingal J."/>
            <person name="Nadendla S."/>
            <person name="Nandy P."/>
            <person name="Hobson J."/>
            <person name="Sichtig H."/>
        </authorList>
    </citation>
    <scope>NUCLEOTIDE SEQUENCE</scope>
    <source>
        <strain evidence="2">FDAARGOS_129</strain>
    </source>
</reference>
<accession>A0A0A7XE60</accession>
<evidence type="ECO:0000313" key="2">
    <source>
        <dbReference type="EMBL" id="AVF46103.1"/>
    </source>
</evidence>
<reference evidence="3 5" key="3">
    <citation type="journal article" date="2021" name="MSphere">
        <title>Complete Genome Sequencing of Acinetobacter baumannii AC1633 and Acinetobacter nosocomialis AC1530 Unveils a Large Multidrug-Resistant Plasmid Encoding the NDM-1 and OXA-58 Carbapenemases.</title>
        <authorList>
            <person name="Alattraqchi A.G."/>
            <person name="Mohd Rani F."/>
            <person name="A. Rahman N.I."/>
            <person name="Ismail S."/>
            <person name="Cleary D.W."/>
            <person name="Clarke S.C."/>
            <person name="Yeo C.C."/>
        </authorList>
    </citation>
    <scope>NUCLEOTIDE SEQUENCE [LARGE SCALE GENOMIC DNA]</scope>
    <source>
        <strain evidence="3 5">AC1530</strain>
    </source>
</reference>
<feature type="transmembrane region" description="Helical" evidence="1">
    <location>
        <begin position="88"/>
        <end position="106"/>
    </location>
</feature>
<keyword evidence="1" id="KW-0472">Membrane</keyword>
<evidence type="ECO:0000313" key="4">
    <source>
        <dbReference type="Proteomes" id="UP000237921"/>
    </source>
</evidence>
<accession>A0A333PQ63</accession>
<dbReference type="GeneID" id="92798147"/>
<feature type="transmembrane region" description="Helical" evidence="1">
    <location>
        <begin position="7"/>
        <end position="31"/>
    </location>
</feature>
<dbReference type="RefSeq" id="WP_004711417.1">
    <property type="nucleotide sequence ID" value="NZ_BBSR01000005.1"/>
</dbReference>
<evidence type="ECO:0000313" key="5">
    <source>
        <dbReference type="Proteomes" id="UP000325778"/>
    </source>
</evidence>
<keyword evidence="1" id="KW-0812">Transmembrane</keyword>
<dbReference type="KEGG" id="ano:RR32_00510"/>
<gene>
    <name evidence="2" type="ORF">AL533_17990</name>
    <name evidence="3" type="ORF">GD578_18770</name>
</gene>
<evidence type="ECO:0000313" key="3">
    <source>
        <dbReference type="EMBL" id="QGA45707.1"/>
    </source>
</evidence>